<dbReference type="Gene3D" id="1.10.132.30">
    <property type="match status" value="1"/>
</dbReference>
<dbReference type="InterPro" id="IPR040403">
    <property type="entry name" value="NRPD1_N"/>
</dbReference>
<evidence type="ECO:0000256" key="2">
    <source>
        <dbReference type="ARBA" id="ARBA00022679"/>
    </source>
</evidence>
<dbReference type="CDD" id="cd10506">
    <property type="entry name" value="RNAP_IV_RPD1_N"/>
    <property type="match status" value="1"/>
</dbReference>
<feature type="domain" description="RNA polymerase N-terminal" evidence="8">
    <location>
        <begin position="220"/>
        <end position="479"/>
    </location>
</feature>
<dbReference type="GO" id="GO:0046872">
    <property type="term" value="F:metal ion binding"/>
    <property type="evidence" value="ECO:0007669"/>
    <property type="project" value="UniProtKB-KW"/>
</dbReference>
<dbReference type="SMART" id="SM00663">
    <property type="entry name" value="RPOLA_N"/>
    <property type="match status" value="1"/>
</dbReference>
<dbReference type="InterPro" id="IPR000722">
    <property type="entry name" value="RNA_pol_asu"/>
</dbReference>
<keyword evidence="2 7" id="KW-0808">Transferase</keyword>
<keyword evidence="3 7" id="KW-0548">Nucleotidyltransferase</keyword>
<evidence type="ECO:0000259" key="8">
    <source>
        <dbReference type="SMART" id="SM00663"/>
    </source>
</evidence>
<keyword evidence="1 7" id="KW-0240">DNA-directed RNA polymerase</keyword>
<keyword evidence="4" id="KW-0479">Metal-binding</keyword>
<dbReference type="PANTHER" id="PTHR19376:SF36">
    <property type="entry name" value="DNA-DIRECTED RNA POLYMERASE IV SUBUNIT 1"/>
    <property type="match status" value="1"/>
</dbReference>
<dbReference type="InterPro" id="IPR045867">
    <property type="entry name" value="DNA-dir_RpoC_beta_prime"/>
</dbReference>
<dbReference type="InterPro" id="IPR042102">
    <property type="entry name" value="RNA_pol_Rpb1_3_sf"/>
</dbReference>
<dbReference type="PANTHER" id="PTHR19376">
    <property type="entry name" value="DNA-DIRECTED RNA POLYMERASE"/>
    <property type="match status" value="1"/>
</dbReference>
<reference evidence="9 10" key="1">
    <citation type="submission" date="2019-06" db="EMBL/GenBank/DDBJ databases">
        <title>A chromosomal-level reference genome of Carpinus fangiana (Coryloideae, Betulaceae).</title>
        <authorList>
            <person name="Yang X."/>
            <person name="Wang Z."/>
            <person name="Zhang L."/>
            <person name="Hao G."/>
            <person name="Liu J."/>
            <person name="Yang Y."/>
        </authorList>
    </citation>
    <scope>NUCLEOTIDE SEQUENCE [LARGE SCALE GENOMIC DNA]</scope>
    <source>
        <strain evidence="9">Cfa_2016G</strain>
        <tissue evidence="9">Leaf</tissue>
    </source>
</reference>
<dbReference type="EC" id="2.7.7.6" evidence="7"/>
<dbReference type="Gene3D" id="3.30.1490.180">
    <property type="entry name" value="RNA polymerase ii"/>
    <property type="match status" value="1"/>
</dbReference>
<accession>A0A5N6R2R6</accession>
<dbReference type="GO" id="GO:0000428">
    <property type="term" value="C:DNA-directed RNA polymerase complex"/>
    <property type="evidence" value="ECO:0007669"/>
    <property type="project" value="UniProtKB-KW"/>
</dbReference>
<dbReference type="EMBL" id="CM017325">
    <property type="protein sequence ID" value="KAE8055240.1"/>
    <property type="molecule type" value="Genomic_DNA"/>
</dbReference>
<dbReference type="InterPro" id="IPR038120">
    <property type="entry name" value="Rpb1_funnel_sf"/>
</dbReference>
<dbReference type="Pfam" id="PF04998">
    <property type="entry name" value="RNA_pol_Rpb1_5"/>
    <property type="match status" value="1"/>
</dbReference>
<dbReference type="GO" id="GO:0003677">
    <property type="term" value="F:DNA binding"/>
    <property type="evidence" value="ECO:0007669"/>
    <property type="project" value="InterPro"/>
</dbReference>
<evidence type="ECO:0000256" key="3">
    <source>
        <dbReference type="ARBA" id="ARBA00022695"/>
    </source>
</evidence>
<evidence type="ECO:0000256" key="1">
    <source>
        <dbReference type="ARBA" id="ARBA00022478"/>
    </source>
</evidence>
<organism evidence="9 10">
    <name type="scientific">Carpinus fangiana</name>
    <dbReference type="NCBI Taxonomy" id="176857"/>
    <lineage>
        <taxon>Eukaryota</taxon>
        <taxon>Viridiplantae</taxon>
        <taxon>Streptophyta</taxon>
        <taxon>Embryophyta</taxon>
        <taxon>Tracheophyta</taxon>
        <taxon>Spermatophyta</taxon>
        <taxon>Magnoliopsida</taxon>
        <taxon>eudicotyledons</taxon>
        <taxon>Gunneridae</taxon>
        <taxon>Pentapetalae</taxon>
        <taxon>rosids</taxon>
        <taxon>fabids</taxon>
        <taxon>Fagales</taxon>
        <taxon>Betulaceae</taxon>
        <taxon>Carpinus</taxon>
    </lineage>
</organism>
<sequence>MDYDLHEEQQVPPGLLTGISFNFSSQTDIEKISVIAIDAVSEVTDPKLGLPNPSSQCSTCGAQDLKYCEGHFGVIKFPFTILHPYYLSEVVKILNRICPGCKSVRQEVKVKVSHPRPKSCKYCTGKSIEWYPTVQFKVSSKELFRNSAIIAEVNEKLPKKFQKKNFRGLPADFWDFIPKDEQQEESCLKPNRRVLSHAQVHYLLDDIDPKLINKFVLRTDSLFLNCFPVTPNCHRVTEVTHAFSNGQRLIFDERTRAYKKLVDFRGIANELGSRADPSHSSGLRWMKDVVLGKRSDHCFRMVVVGDPRIKLSEIGIPCHVAERLHISERLNRWNFDKLSDCCRLCFIEKGEVYVRRKGSLVRVRRIIELQIGDTIYRPLNDGDIVLINRPPSIHKHSLIALCVKILPVTSVLSINPLCCSPFRGDFDGDCLHGYVPQSIDARVELSELVGLDKQLINGQSGRNLLSLSHDSLTAAHLVMEDGVLLNLFQMQQLQMFCPHQLLSPAIVKVPSLSILCEWLSMRGLSVSLLDLYLSSDSCSWKNMMDEIRCGLQEADQTCNFKQLMLDSCRDFLIEGGEENAVVLDVERLCFEKQKSAALSQASVDAFKQVFRDIQNLVYKYAGKDNSLLTMFKAGSKGNLLKLVQHSMCLGLQHSLVRLSFSIPHQLSCAAWNNQKALGSVQKVDDTPEHTRSYIPYAVVENSFMTGLNPLECFVHSVTSRDSSFSDNADLPGTLNRRLMFLMRDLYTAYDGTVRNSYGNQLIQFSYDSKKDASTPNSSTDDLFGGSVDAHDGIGGQPVGSFSASAISEAAYSALDQPISLLETSPLLNLKNVLESGSKKRKADRTMSMFLSKKLGRQRHGLEYGALEVKNHLERLLFSDIVSTVMIIFSSQTCSKMHFSPWVCHFHICKEIVRRRGLKVHSIINSLYRRCNSSRTESKLNLSKAQITSKCCSVAETHKGNNDTFCVNVTIAELSKNSSLQLDTVRHTVIPFLLGAVVKGYPEIKKVDILWHDLPNLSSCRHSSCGELYLRVSMSGDSYRTNLWSLLKNDCLQIMDMIDWSRSHPDNVHDFCLAYGIDAGWKYFLNRLESAISDTGKSILPQHLLLVADSLSTTGEFVGLNAKGIAQHREHASVSSPFMQACFSSPGACFIKAAKAGVVDDLKGNLDALAWGKVIPTGTGGHFDIIYSGKGLEVLKPVDVYNLWGSKIISDEQNIQIKMPVIHKSMSDKCDAQFAYKHGDLVPKGLKKSEISKTLRKVFTANDILNWAHGLRVLLHKYPINHSLDEKDKSALMRALYFHPRRDEKIGSGAQDIKIGCHHKHQNTRCFEVVRMDGTVEDFSYHKCVLAALEIIDPRRAKIYKSKWLQRSTA</sequence>
<dbReference type="GO" id="GO:0006351">
    <property type="term" value="P:DNA-templated transcription"/>
    <property type="evidence" value="ECO:0007669"/>
    <property type="project" value="InterPro"/>
</dbReference>
<keyword evidence="10" id="KW-1185">Reference proteome</keyword>
<dbReference type="Proteomes" id="UP000327013">
    <property type="component" value="Chromosome 5"/>
</dbReference>
<keyword evidence="5" id="KW-0862">Zinc</keyword>
<protein>
    <recommendedName>
        <fullName evidence="7">DNA-directed RNA polymerase subunit</fullName>
        <ecNumber evidence="7">2.7.7.6</ecNumber>
    </recommendedName>
</protein>
<evidence type="ECO:0000256" key="4">
    <source>
        <dbReference type="ARBA" id="ARBA00022723"/>
    </source>
</evidence>
<proteinExistence type="inferred from homology"/>
<dbReference type="Gene3D" id="1.10.274.100">
    <property type="entry name" value="RNA polymerase Rpb1, domain 3"/>
    <property type="match status" value="1"/>
</dbReference>
<evidence type="ECO:0000256" key="6">
    <source>
        <dbReference type="ARBA" id="ARBA00023163"/>
    </source>
</evidence>
<dbReference type="InterPro" id="IPR007083">
    <property type="entry name" value="RNA_pol_Rpb1_4"/>
</dbReference>
<keyword evidence="6 7" id="KW-0804">Transcription</keyword>
<dbReference type="Pfam" id="PF00623">
    <property type="entry name" value="RNA_pol_Rpb1_2"/>
    <property type="match status" value="1"/>
</dbReference>
<dbReference type="Pfam" id="PF04997">
    <property type="entry name" value="RNA_pol_Rpb1_1"/>
    <property type="match status" value="1"/>
</dbReference>
<evidence type="ECO:0000256" key="5">
    <source>
        <dbReference type="ARBA" id="ARBA00022833"/>
    </source>
</evidence>
<comment type="similarity">
    <text evidence="7">Belongs to the RNA polymerase beta' chain family.</text>
</comment>
<evidence type="ECO:0000313" key="10">
    <source>
        <dbReference type="Proteomes" id="UP000327013"/>
    </source>
</evidence>
<evidence type="ECO:0000256" key="7">
    <source>
        <dbReference type="RuleBase" id="RU004279"/>
    </source>
</evidence>
<dbReference type="Pfam" id="PF05000">
    <property type="entry name" value="RNA_pol_Rpb1_4"/>
    <property type="match status" value="1"/>
</dbReference>
<dbReference type="GO" id="GO:0003899">
    <property type="term" value="F:DNA-directed RNA polymerase activity"/>
    <property type="evidence" value="ECO:0007669"/>
    <property type="project" value="UniProtKB-EC"/>
</dbReference>
<dbReference type="InterPro" id="IPR007081">
    <property type="entry name" value="RNA_pol_Rpb1_5"/>
</dbReference>
<comment type="function">
    <text evidence="7">DNA-dependent RNA polymerase catalyzes the transcription of DNA into RNA using the four ribonucleoside triphosphates as substrates.</text>
</comment>
<dbReference type="Pfam" id="PF11523">
    <property type="entry name" value="DUF3223"/>
    <property type="match status" value="1"/>
</dbReference>
<dbReference type="OrthoDB" id="409625at2759"/>
<dbReference type="Gene3D" id="4.10.860.120">
    <property type="entry name" value="RNA polymerase II, clamp domain"/>
    <property type="match status" value="1"/>
</dbReference>
<dbReference type="InterPro" id="IPR007080">
    <property type="entry name" value="RNA_pol_Rpb1_1"/>
</dbReference>
<dbReference type="InterPro" id="IPR006592">
    <property type="entry name" value="RNA_pol_N"/>
</dbReference>
<comment type="catalytic activity">
    <reaction evidence="7">
        <text>RNA(n) + a ribonucleoside 5'-triphosphate = RNA(n+1) + diphosphate</text>
        <dbReference type="Rhea" id="RHEA:21248"/>
        <dbReference type="Rhea" id="RHEA-COMP:14527"/>
        <dbReference type="Rhea" id="RHEA-COMP:17342"/>
        <dbReference type="ChEBI" id="CHEBI:33019"/>
        <dbReference type="ChEBI" id="CHEBI:61557"/>
        <dbReference type="ChEBI" id="CHEBI:140395"/>
        <dbReference type="EC" id="2.7.7.6"/>
    </reaction>
</comment>
<dbReference type="InterPro" id="IPR044893">
    <property type="entry name" value="RNA_pol_Rpb1_clamp_domain"/>
</dbReference>
<evidence type="ECO:0000313" key="9">
    <source>
        <dbReference type="EMBL" id="KAE8055240.1"/>
    </source>
</evidence>
<dbReference type="Gene3D" id="2.40.40.20">
    <property type="match status" value="1"/>
</dbReference>
<gene>
    <name evidence="9" type="ORF">FH972_012094</name>
</gene>
<dbReference type="Gene3D" id="3.10.450.40">
    <property type="match status" value="1"/>
</dbReference>
<name>A0A5N6R2R6_9ROSI</name>
<dbReference type="SUPFAM" id="SSF64484">
    <property type="entry name" value="beta and beta-prime subunits of DNA dependent RNA-polymerase"/>
    <property type="match status" value="1"/>
</dbReference>